<dbReference type="EMBL" id="CP007202">
    <property type="protein sequence ID" value="AJR04792.1"/>
    <property type="molecule type" value="Genomic_DNA"/>
</dbReference>
<keyword evidence="2" id="KW-0812">Transmembrane</keyword>
<keyword evidence="2" id="KW-0813">Transport</keyword>
<reference evidence="4 5" key="1">
    <citation type="submission" date="2014-02" db="EMBL/GenBank/DDBJ databases">
        <authorList>
            <person name="Young C.-C."/>
            <person name="Hameed A."/>
            <person name="Huang H.-C."/>
            <person name="Shahina M."/>
        </authorList>
    </citation>
    <scope>NUCLEOTIDE SEQUENCE [LARGE SCALE GENOMIC DNA]</scope>
    <source>
        <strain evidence="4 5">CC-SAMT-1</strain>
    </source>
</reference>
<dbReference type="Gene3D" id="2.170.130.10">
    <property type="entry name" value="TonB-dependent receptor, plug domain"/>
    <property type="match status" value="1"/>
</dbReference>
<proteinExistence type="inferred from homology"/>
<protein>
    <recommendedName>
        <fullName evidence="3">TonB-dependent receptor plug domain-containing protein</fullName>
    </recommendedName>
</protein>
<dbReference type="GO" id="GO:0009279">
    <property type="term" value="C:cell outer membrane"/>
    <property type="evidence" value="ECO:0007669"/>
    <property type="project" value="UniProtKB-SubCell"/>
</dbReference>
<dbReference type="GO" id="GO:0044718">
    <property type="term" value="P:siderophore transmembrane transport"/>
    <property type="evidence" value="ECO:0007669"/>
    <property type="project" value="TreeGrafter"/>
</dbReference>
<dbReference type="Gene3D" id="2.60.40.1930">
    <property type="match status" value="1"/>
</dbReference>
<keyword evidence="2" id="KW-0998">Cell outer membrane</keyword>
<dbReference type="PATRIC" id="fig|1454006.5.peg.973"/>
<gene>
    <name evidence="4" type="ORF">AW14_04970</name>
</gene>
<dbReference type="InterPro" id="IPR037066">
    <property type="entry name" value="Plug_dom_sf"/>
</dbReference>
<dbReference type="OrthoDB" id="679547at2"/>
<dbReference type="Pfam" id="PF07715">
    <property type="entry name" value="Plug"/>
    <property type="match status" value="1"/>
</dbReference>
<dbReference type="PROSITE" id="PS52016">
    <property type="entry name" value="TONB_DEPENDENT_REC_3"/>
    <property type="match status" value="1"/>
</dbReference>
<dbReference type="HOGENOM" id="CLU_013214_1_0_10"/>
<evidence type="ECO:0000313" key="4">
    <source>
        <dbReference type="EMBL" id="AJR04792.1"/>
    </source>
</evidence>
<dbReference type="InterPro" id="IPR039426">
    <property type="entry name" value="TonB-dep_rcpt-like"/>
</dbReference>
<dbReference type="GO" id="GO:0015344">
    <property type="term" value="F:siderophore uptake transmembrane transporter activity"/>
    <property type="evidence" value="ECO:0007669"/>
    <property type="project" value="TreeGrafter"/>
</dbReference>
<sequence length="814" mass="91807">MNNLLKNIKRFFPVIFLLIIFNTKVIAQENKTVPNIEKTYLHTDRDTYFLGETLWFKAYNVYAFNNFLFDNSKVLYVELIAPDSKIIARNKIELVKGIGNGDFTLADSLGVKKPGLYQLRAYTNWNRNFGDSFVFKKEINILNAFDLNNQIRDNNQKKEKASNSKQLKETEAQTFQFDFFPEGGSLIQNVSSIVAFKATDSNGQPILVKGKIFDSNGVLITLFLSLHDGMGKFQFIPKKDMEYHALITQNNGLEIKVPLPKALNTGYVLGYRHINDKSILIIKTNQETLDNNPNPILSFVCKSRGISYLEGTHQITNITTSLQIPTDNFPEGIIQMTLHDENKIPHSERLVYNNKKHDFEVTLNTNKSTYAPNEKAILNLKAKTKSGDVLPASFSVSVTDTNGADALDKNVSTICSYFLMESDIKGRVNNPGYYFDSTNTKRLEHLDLLLLTQGWRDFLWKTIPERTETKPYALEKGISISGRVKQLFGKKAKEGANVTLALMNANGLKIENTETDTLGQFSFVNLYFKGKTNMFLNTVNKKGKAKGEIILYPIDQPPLPINFKTNITVKPIDSTFKDIKEAVLRKYVNYGVALENVLDEVEIIATKKTKTTSLYGIPDYSYVVDEKSPITNDIFQFIQMTIPSVIVDGTSIRFTRYNGAALIILDGFPLNDASQLSYIQPDNVEKIDAIKGPSAAIYGSVAANGVIAIYSKDSTDNVSEKKQYHSISEKVDGFYEAKIFYSPDLNAPNYFKDNKDAVRNTIYWNPYAHLDKTGNFSATFFNTELETKVKVSLEGITTTGVPVVKHTYYSIKKM</sequence>
<comment type="subcellular location">
    <subcellularLocation>
        <location evidence="2">Cell outer membrane</location>
        <topology evidence="2">Multi-pass membrane protein</topology>
    </subcellularLocation>
</comment>
<dbReference type="SUPFAM" id="SSF56935">
    <property type="entry name" value="Porins"/>
    <property type="match status" value="1"/>
</dbReference>
<dbReference type="KEGG" id="sze:AW14_04970"/>
<keyword evidence="1" id="KW-0732">Signal</keyword>
<evidence type="ECO:0000256" key="2">
    <source>
        <dbReference type="PROSITE-ProRule" id="PRU01360"/>
    </source>
</evidence>
<accession>A0A0C5WF14</accession>
<evidence type="ECO:0000259" key="3">
    <source>
        <dbReference type="Pfam" id="PF07715"/>
    </source>
</evidence>
<organism evidence="4 5">
    <name type="scientific">Siansivirga zeaxanthinifaciens CC-SAMT-1</name>
    <dbReference type="NCBI Taxonomy" id="1454006"/>
    <lineage>
        <taxon>Bacteria</taxon>
        <taxon>Pseudomonadati</taxon>
        <taxon>Bacteroidota</taxon>
        <taxon>Flavobacteriia</taxon>
        <taxon>Flavobacteriales</taxon>
        <taxon>Flavobacteriaceae</taxon>
        <taxon>Siansivirga</taxon>
    </lineage>
</organism>
<dbReference type="InterPro" id="IPR012910">
    <property type="entry name" value="Plug_dom"/>
</dbReference>
<evidence type="ECO:0000313" key="5">
    <source>
        <dbReference type="Proteomes" id="UP000032229"/>
    </source>
</evidence>
<keyword evidence="5" id="KW-1185">Reference proteome</keyword>
<name>A0A0C5WF14_9FLAO</name>
<comment type="similarity">
    <text evidence="2">Belongs to the TonB-dependent receptor family.</text>
</comment>
<dbReference type="RefSeq" id="WP_044637788.1">
    <property type="nucleotide sequence ID" value="NZ_CP007202.1"/>
</dbReference>
<keyword evidence="2" id="KW-0472">Membrane</keyword>
<dbReference type="STRING" id="1454006.AW14_04970"/>
<dbReference type="Proteomes" id="UP000032229">
    <property type="component" value="Chromosome"/>
</dbReference>
<keyword evidence="2" id="KW-1134">Transmembrane beta strand</keyword>
<dbReference type="AlphaFoldDB" id="A0A0C5WF14"/>
<evidence type="ECO:0000256" key="1">
    <source>
        <dbReference type="ARBA" id="ARBA00022729"/>
    </source>
</evidence>
<dbReference type="PANTHER" id="PTHR30069">
    <property type="entry name" value="TONB-DEPENDENT OUTER MEMBRANE RECEPTOR"/>
    <property type="match status" value="1"/>
</dbReference>
<dbReference type="PANTHER" id="PTHR30069:SF29">
    <property type="entry name" value="HEMOGLOBIN AND HEMOGLOBIN-HAPTOGLOBIN-BINDING PROTEIN 1-RELATED"/>
    <property type="match status" value="1"/>
</dbReference>
<feature type="domain" description="TonB-dependent receptor plug" evidence="3">
    <location>
        <begin position="659"/>
        <end position="706"/>
    </location>
</feature>